<evidence type="ECO:0000256" key="8">
    <source>
        <dbReference type="SAM" id="Phobius"/>
    </source>
</evidence>
<keyword evidence="4" id="KW-0175">Coiled coil</keyword>
<dbReference type="Pfam" id="PF14703">
    <property type="entry name" value="PHM7_cyt"/>
    <property type="match status" value="1"/>
</dbReference>
<dbReference type="EMBL" id="BAUL01000337">
    <property type="protein sequence ID" value="GAD99923.1"/>
    <property type="molecule type" value="Genomic_DNA"/>
</dbReference>
<sequence length="2118" mass="234219">MDRLQAFVALAKRQNPLDQSSDPNIGSARGNPSSTASDVAGALGVGNSTSASALVSTLVPALVVALFWFGLFIVCRRTQLRWYAPRAHLPSFHSHERSPPLPSGWLNWFWDFVRISDNHVLHHSSLDGYLFLRFLRVMCTTCAIGCLIIWPVLFPIHVTGGGGNTQLDALSFSNVTNPKRYYAHTVIGITFFTYVFYVLVRESLFYANLRQAYLNSPAYADRISSRTVLFMSVPDAYKNEKKLRQVFGDAIVRIWITSSCKELAKKVSERDRLADSLEAAETRFIRRTNSARLKAMKKRQYPEVSSDCERAIPLWTPDVPRPTHRIRFFGRKVDSIEWLRSCLASKIEEVQALQQKHRDGEAKYLSAIFVEFRTQNDAQIALQTLSHHQPFHMTPRFIGIPPREVNWSSLNLSWWQRIVRKFLVQGSIAALIIFWSIPSAIVGTISNIQYLSSVVPFLKFLNDLPNVIQGAIAGLLPSAALVMLMSLVPIICRLLAKNAGVPSKARVELFTQNAHFCFQVVQVFLVTTLTSAASAATSQIIKDPMSVKDLLAQNLPKASNFYVSYFLLQGLTMSSVAVVQIMGLVVFKLIATFFDHTPRRLFRQWTEVSGLSWGTVFPVFTNMGVIALTYSCIAPLILGFAFVGLYLVYQAYRYNLLYVYDLRIDTKGLVYPRALQHLMTGIYLAVICMIGLFALRGAVGPLVIMLMYLILTVLAHISLNEAMEPLMTFLPRSLDSEEEDLQAKQQADFLLPNQSYWESVWKWFHPNVYRDYAALRRKVRRDVVRITYTEEEMQNAYFEPCIWSPTPTLWIPRDKGGSAQMAGPMGEADHASSTESQPSSSSSFSPYQTQQPFPPLVPDGPQSPHPDGQYDDDDEHSVGSRGEDDAEVDDDADFQSHYSLGNQSSEDTSETEDVGQDDENIAIHRPFFQSSSSLHGSNAFAPPFYNRPPTPLPPSPSLTSLLRPPFSTTTSRPTTPDSSDVETPNDTEAAVAKSARTATTVPRASPKVPTYEYYGFVLYLASSLAFLIYLLWSYLPSPFLHQLGIYYYPNRWWSLAFPSFLVMTIVYIYVALASYNTGYLTLPMNSIENIVDEAANISVIDGKGRRRPGGSEKMKPGAATSHIMGSQNRKIDWKEIWSEGTDAVMDIPVGGGNKNSPRSQSAKSGCGHAAATRPTAVDKTKRPASESPNLTEDARQLSRSDPDPGLSGSSPTHPSLITTSPPVSFGTRTSPNFVNNTESLTACTTSVRKTVWETIGPTGYRHRNPSRRIWTRFVSVLTGAKHINSAWPGSLPLPWLGVEDWVEARVISPMGDIPRAQSTPCKVSCVMRFLQTEWHRHERERNAWEIERAEMKSRIGRLEGDARTSKRLHESLGKHIKLLEAALKREREKVKSLVNGEKVEDLRDPKEAAKENLKSIPKPSNSTIHTDIEPEDPNHPDFRQDPERDKSRVYLNKCSQEIAYHVIPASHPPPDLGDQDLSNHIYGNQQMQQQSLEEAYLQQQQRQKQQQANNIMVREAAYQNHQAMIPNYAETTEMARSQNQGGQASLSREAAERRNFDHQQAPESRNQPFDPVPGEDHAEQVKHSFDAYGRQIAIKEDPKPQKSVEEVAEDTDGWNFDDRPLPASQPEPIPPHRPDTDAFPNANFVPPKSPPRGGSGSHRRKSSGARRKSDGSTESQETSGASIQKVDSNFKVRFALRGHLDVVRSVIFTGGGTPSEPEICTCSDDGTIKRWIIPATYGGYGPQSTNPGNDLDITSYFTHRGHVGAVTSLAACPPSQNFSNGGRALGDGWVFSGGQDASVRVWERGRVDPKATLDGHTDAVWGLCVLPGTAGSVFGDQCSNYGGPDRILLASGASDGRILIWAVSAPPQLTSPQAGSRRAGGSRRANSISSGSNFPSSPQPSTATTTPFYSTLVHHIVRTDSPAPTCISPLSLAGVNFVVSYTDASILVYDTRTGEEVVGMASLETYDGTPSTGVNSVVATTIGFDGTANLDPSRTLAEEEVVHGATGSSGGVEGVIISGYEDRYIRFFDANSGQCTYTMLAHPSAISSLSLSPDGRELVSAGHDASLRFWSLEKRSCTQEITSHRLMRGEGVCAVVWSRDGRWVVSGGGDGVVKAFSR</sequence>
<evidence type="ECO:0000259" key="12">
    <source>
        <dbReference type="Pfam" id="PF12621"/>
    </source>
</evidence>
<dbReference type="Pfam" id="PF00400">
    <property type="entry name" value="WD40"/>
    <property type="match status" value="5"/>
</dbReference>
<evidence type="ECO:0000259" key="13">
    <source>
        <dbReference type="Pfam" id="PF13967"/>
    </source>
</evidence>
<evidence type="ECO:0000259" key="10">
    <source>
        <dbReference type="Pfam" id="PF08232"/>
    </source>
</evidence>
<keyword evidence="5 8" id="KW-0472">Membrane</keyword>
<evidence type="ECO:0000256" key="7">
    <source>
        <dbReference type="SAM" id="MobiDB-lite"/>
    </source>
</evidence>
<evidence type="ECO:0000256" key="2">
    <source>
        <dbReference type="ARBA" id="ARBA00022692"/>
    </source>
</evidence>
<feature type="compositionally biased region" description="Basic and acidic residues" evidence="7">
    <location>
        <begin position="1593"/>
        <end position="1605"/>
    </location>
</feature>
<dbReference type="Pfam" id="PF02714">
    <property type="entry name" value="RSN1_7TM"/>
    <property type="match status" value="1"/>
</dbReference>
<feature type="transmembrane region" description="Helical" evidence="8">
    <location>
        <begin position="53"/>
        <end position="74"/>
    </location>
</feature>
<comment type="caution">
    <text evidence="15">The sequence shown here is derived from an EMBL/GenBank/DDBJ whole genome shotgun (WGS) entry which is preliminary data.</text>
</comment>
<evidence type="ECO:0000259" key="11">
    <source>
        <dbReference type="Pfam" id="PF08510"/>
    </source>
</evidence>
<feature type="region of interest" description="Disordered" evidence="7">
    <location>
        <begin position="896"/>
        <end position="915"/>
    </location>
</feature>
<feature type="region of interest" description="Disordered" evidence="7">
    <location>
        <begin position="1593"/>
        <end position="1682"/>
    </location>
</feature>
<feature type="compositionally biased region" description="Polar residues" evidence="7">
    <location>
        <begin position="1534"/>
        <end position="1546"/>
    </location>
</feature>
<keyword evidence="16" id="KW-1185">Reference proteome</keyword>
<evidence type="ECO:0000256" key="3">
    <source>
        <dbReference type="ARBA" id="ARBA00022989"/>
    </source>
</evidence>
<dbReference type="Pfam" id="PF12621">
    <property type="entry name" value="PHM7_ext"/>
    <property type="match status" value="1"/>
</dbReference>
<feature type="compositionally biased region" description="Polar residues" evidence="7">
    <location>
        <begin position="1154"/>
        <end position="1163"/>
    </location>
</feature>
<dbReference type="InterPro" id="IPR013258">
    <property type="entry name" value="Striatin_N"/>
</dbReference>
<feature type="compositionally biased region" description="Basic and acidic residues" evidence="7">
    <location>
        <begin position="1401"/>
        <end position="1413"/>
    </location>
</feature>
<evidence type="ECO:0000313" key="16">
    <source>
        <dbReference type="Proteomes" id="UP000018001"/>
    </source>
</evidence>
<dbReference type="Pfam" id="PF13967">
    <property type="entry name" value="RSN1_TM"/>
    <property type="match status" value="1"/>
</dbReference>
<dbReference type="InterPro" id="IPR015943">
    <property type="entry name" value="WD40/YVTN_repeat-like_dom_sf"/>
</dbReference>
<feature type="transmembrane region" description="Helical" evidence="8">
    <location>
        <begin position="422"/>
        <end position="448"/>
    </location>
</feature>
<feature type="region of interest" description="Disordered" evidence="7">
    <location>
        <begin position="1101"/>
        <end position="1125"/>
    </location>
</feature>
<dbReference type="SMART" id="SM00320">
    <property type="entry name" value="WD40"/>
    <property type="match status" value="6"/>
</dbReference>
<dbReference type="InterPro" id="IPR036322">
    <property type="entry name" value="WD40_repeat_dom_sf"/>
</dbReference>
<dbReference type="Gene3D" id="1.20.5.300">
    <property type="match status" value="1"/>
</dbReference>
<reference evidence="16" key="1">
    <citation type="journal article" date="2014" name="Genome Announc.">
        <title>Draft genome sequence of the formaldehyde-resistant fungus Byssochlamys spectabilis No. 5 (anamorph Paecilomyces variotii No. 5) (NBRC109023).</title>
        <authorList>
            <person name="Oka T."/>
            <person name="Ekino K."/>
            <person name="Fukuda K."/>
            <person name="Nomura Y."/>
        </authorList>
    </citation>
    <scope>NUCLEOTIDE SEQUENCE [LARGE SCALE GENOMIC DNA]</scope>
    <source>
        <strain evidence="16">No. 5 / NBRC 109023</strain>
    </source>
</reference>
<feature type="region of interest" description="Disordered" evidence="7">
    <location>
        <begin position="939"/>
        <end position="995"/>
    </location>
</feature>
<dbReference type="InterPro" id="IPR001680">
    <property type="entry name" value="WD40_rpt"/>
</dbReference>
<dbReference type="InterPro" id="IPR032880">
    <property type="entry name" value="CSC1/OSCA1-like_N"/>
</dbReference>
<feature type="repeat" description="WD" evidence="6">
    <location>
        <begin position="2039"/>
        <end position="2080"/>
    </location>
</feature>
<feature type="domain" description="CSC1/OSCA1-like N-terminal transmembrane" evidence="13">
    <location>
        <begin position="53"/>
        <end position="202"/>
    </location>
</feature>
<dbReference type="InterPro" id="IPR022257">
    <property type="entry name" value="PHM7_ext"/>
</dbReference>
<feature type="transmembrane region" description="Helical" evidence="8">
    <location>
        <begin position="516"/>
        <end position="541"/>
    </location>
</feature>
<dbReference type="PROSITE" id="PS50294">
    <property type="entry name" value="WD_REPEATS_REGION"/>
    <property type="match status" value="1"/>
</dbReference>
<dbReference type="Gene3D" id="2.130.10.10">
    <property type="entry name" value="YVTN repeat-like/Quinoprotein amine dehydrogenase"/>
    <property type="match status" value="2"/>
</dbReference>
<dbReference type="InParanoid" id="V5G638"/>
<feature type="domain" description="CSC1/OSCA1-like 7TM region" evidence="9">
    <location>
        <begin position="420"/>
        <end position="693"/>
    </location>
</feature>
<protein>
    <submittedName>
        <fullName evidence="15">Striatin Pro11</fullName>
    </submittedName>
</protein>
<gene>
    <name evidence="15" type="ORF">PVAR5_8654</name>
</gene>
<feature type="compositionally biased region" description="Polar residues" evidence="7">
    <location>
        <begin position="1673"/>
        <end position="1682"/>
    </location>
</feature>
<dbReference type="PANTHER" id="PTHR15653:SF0">
    <property type="entry name" value="CONNECTOR OF KINASE TO AP-1, ISOFORM E"/>
    <property type="match status" value="1"/>
</dbReference>
<feature type="compositionally biased region" description="Low complexity" evidence="7">
    <location>
        <begin position="957"/>
        <end position="978"/>
    </location>
</feature>
<feature type="compositionally biased region" description="Pro residues" evidence="7">
    <location>
        <begin position="945"/>
        <end position="956"/>
    </location>
</feature>
<proteinExistence type="predicted"/>
<dbReference type="eggNOG" id="KOG0642">
    <property type="taxonomic scope" value="Eukaryota"/>
</dbReference>
<dbReference type="InterPro" id="IPR027815">
    <property type="entry name" value="CSC1/OSCA1-like_cyt"/>
</dbReference>
<feature type="transmembrane region" description="Helical" evidence="8">
    <location>
        <begin position="134"/>
        <end position="153"/>
    </location>
</feature>
<dbReference type="Proteomes" id="UP000018001">
    <property type="component" value="Unassembled WGS sequence"/>
</dbReference>
<keyword evidence="2 8" id="KW-0812">Transmembrane</keyword>
<feature type="compositionally biased region" description="Low complexity" evidence="7">
    <location>
        <begin position="1874"/>
        <end position="1905"/>
    </location>
</feature>
<evidence type="ECO:0000256" key="5">
    <source>
        <dbReference type="ARBA" id="ARBA00023136"/>
    </source>
</evidence>
<evidence type="ECO:0000256" key="4">
    <source>
        <dbReference type="ARBA" id="ARBA00023054"/>
    </source>
</evidence>
<feature type="transmembrane region" description="Helical" evidence="8">
    <location>
        <begin position="608"/>
        <end position="630"/>
    </location>
</feature>
<dbReference type="InterPro" id="IPR003864">
    <property type="entry name" value="CSC1/OSCA1-like_7TM"/>
</dbReference>
<evidence type="ECO:0000256" key="6">
    <source>
        <dbReference type="PROSITE-ProRule" id="PRU00221"/>
    </source>
</evidence>
<feature type="compositionally biased region" description="Pro residues" evidence="7">
    <location>
        <begin position="852"/>
        <end position="864"/>
    </location>
</feature>
<feature type="region of interest" description="Disordered" evidence="7">
    <location>
        <begin position="813"/>
        <end position="890"/>
    </location>
</feature>
<name>V5G638_BYSSN</name>
<evidence type="ECO:0000259" key="9">
    <source>
        <dbReference type="Pfam" id="PF02714"/>
    </source>
</evidence>
<feature type="compositionally biased region" description="Basic and acidic residues" evidence="7">
    <location>
        <begin position="1426"/>
        <end position="1445"/>
    </location>
</feature>
<accession>V5G638</accession>
<feature type="transmembrane region" description="Helical" evidence="8">
    <location>
        <begin position="468"/>
        <end position="496"/>
    </location>
</feature>
<feature type="region of interest" description="Disordered" evidence="7">
    <location>
        <begin position="1533"/>
        <end position="1577"/>
    </location>
</feature>
<feature type="domain" description="10TM putative phosphate transporter extracellular tail" evidence="12">
    <location>
        <begin position="763"/>
        <end position="819"/>
    </location>
</feature>
<evidence type="ECO:0000313" key="15">
    <source>
        <dbReference type="EMBL" id="GAD99923.1"/>
    </source>
</evidence>
<dbReference type="InterPro" id="IPR013717">
    <property type="entry name" value="PIG-P"/>
</dbReference>
<feature type="region of interest" description="Disordered" evidence="7">
    <location>
        <begin position="1144"/>
        <end position="1231"/>
    </location>
</feature>
<keyword evidence="6" id="KW-0853">WD repeat</keyword>
<dbReference type="Pfam" id="PF08510">
    <property type="entry name" value="PIG-P"/>
    <property type="match status" value="1"/>
</dbReference>
<comment type="subcellular location">
    <subcellularLocation>
        <location evidence="1">Membrane</location>
        <topology evidence="1">Multi-pass membrane protein</topology>
    </subcellularLocation>
</comment>
<feature type="domain" description="CSC1/OSCA1-like cytosolic" evidence="14">
    <location>
        <begin position="225"/>
        <end position="408"/>
    </location>
</feature>
<feature type="compositionally biased region" description="Polar residues" evidence="7">
    <location>
        <begin position="896"/>
        <end position="906"/>
    </location>
</feature>
<evidence type="ECO:0000256" key="1">
    <source>
        <dbReference type="ARBA" id="ARBA00004141"/>
    </source>
</evidence>
<organism evidence="15 16">
    <name type="scientific">Byssochlamys spectabilis (strain No. 5 / NBRC 109023)</name>
    <name type="common">Paecilomyces variotii</name>
    <dbReference type="NCBI Taxonomy" id="1356009"/>
    <lineage>
        <taxon>Eukaryota</taxon>
        <taxon>Fungi</taxon>
        <taxon>Dikarya</taxon>
        <taxon>Ascomycota</taxon>
        <taxon>Pezizomycotina</taxon>
        <taxon>Eurotiomycetes</taxon>
        <taxon>Eurotiomycetidae</taxon>
        <taxon>Eurotiales</taxon>
        <taxon>Thermoascaceae</taxon>
        <taxon>Paecilomyces</taxon>
    </lineage>
</organism>
<feature type="compositionally biased region" description="Low complexity" evidence="7">
    <location>
        <begin position="833"/>
        <end position="851"/>
    </location>
</feature>
<feature type="compositionally biased region" description="Polar residues" evidence="7">
    <location>
        <begin position="1212"/>
        <end position="1231"/>
    </location>
</feature>
<dbReference type="Pfam" id="PF08232">
    <property type="entry name" value="Striatin"/>
    <property type="match status" value="1"/>
</dbReference>
<dbReference type="PROSITE" id="PS50082">
    <property type="entry name" value="WD_REPEATS_2"/>
    <property type="match status" value="1"/>
</dbReference>
<feature type="transmembrane region" description="Helical" evidence="8">
    <location>
        <begin position="561"/>
        <end position="587"/>
    </location>
</feature>
<feature type="compositionally biased region" description="Basic residues" evidence="7">
    <location>
        <begin position="1657"/>
        <end position="1666"/>
    </location>
</feature>
<dbReference type="SUPFAM" id="SSF50978">
    <property type="entry name" value="WD40 repeat-like"/>
    <property type="match status" value="1"/>
</dbReference>
<keyword evidence="3 8" id="KW-1133">Transmembrane helix</keyword>
<feature type="transmembrane region" description="Helical" evidence="8">
    <location>
        <begin position="1013"/>
        <end position="1032"/>
    </location>
</feature>
<dbReference type="eggNOG" id="KOG2257">
    <property type="taxonomic scope" value="Eukaryota"/>
</dbReference>
<feature type="transmembrane region" description="Helical" evidence="8">
    <location>
        <begin position="1052"/>
        <end position="1075"/>
    </location>
</feature>
<feature type="transmembrane region" description="Helical" evidence="8">
    <location>
        <begin position="181"/>
        <end position="200"/>
    </location>
</feature>
<feature type="compositionally biased region" description="Basic and acidic residues" evidence="7">
    <location>
        <begin position="1192"/>
        <end position="1202"/>
    </location>
</feature>
<feature type="region of interest" description="Disordered" evidence="7">
    <location>
        <begin position="1869"/>
        <end position="1905"/>
    </location>
</feature>
<dbReference type="eggNOG" id="KOG1134">
    <property type="taxonomic scope" value="Eukaryota"/>
</dbReference>
<feature type="domain" description="Striatin N-terminal" evidence="10">
    <location>
        <begin position="1325"/>
        <end position="1465"/>
    </location>
</feature>
<dbReference type="GO" id="GO:0016020">
    <property type="term" value="C:membrane"/>
    <property type="evidence" value="ECO:0007669"/>
    <property type="project" value="UniProtKB-SubCell"/>
</dbReference>
<dbReference type="OrthoDB" id="727118at2759"/>
<feature type="domain" description="PIG-P" evidence="11">
    <location>
        <begin position="1010"/>
        <end position="1151"/>
    </location>
</feature>
<dbReference type="PANTHER" id="PTHR15653">
    <property type="entry name" value="STRIATIN"/>
    <property type="match status" value="1"/>
</dbReference>
<dbReference type="InterPro" id="IPR051488">
    <property type="entry name" value="WD_repeat_striatin"/>
</dbReference>
<feature type="transmembrane region" description="Helical" evidence="8">
    <location>
        <begin position="675"/>
        <end position="695"/>
    </location>
</feature>
<feature type="transmembrane region" description="Helical" evidence="8">
    <location>
        <begin position="636"/>
        <end position="654"/>
    </location>
</feature>
<feature type="region of interest" description="Disordered" evidence="7">
    <location>
        <begin position="1401"/>
        <end position="1445"/>
    </location>
</feature>
<dbReference type="HOGENOM" id="CLU_232151_0_0_1"/>
<evidence type="ECO:0000259" key="14">
    <source>
        <dbReference type="Pfam" id="PF14703"/>
    </source>
</evidence>